<feature type="transmembrane region" description="Helical" evidence="5">
    <location>
        <begin position="209"/>
        <end position="228"/>
    </location>
</feature>
<feature type="transmembrane region" description="Helical" evidence="5">
    <location>
        <begin position="45"/>
        <end position="68"/>
    </location>
</feature>
<feature type="transmembrane region" description="Helical" evidence="5">
    <location>
        <begin position="240"/>
        <end position="258"/>
    </location>
</feature>
<proteinExistence type="predicted"/>
<evidence type="ECO:0000256" key="5">
    <source>
        <dbReference type="SAM" id="Phobius"/>
    </source>
</evidence>
<evidence type="ECO:0000256" key="2">
    <source>
        <dbReference type="ARBA" id="ARBA00022692"/>
    </source>
</evidence>
<dbReference type="CDD" id="cd13963">
    <property type="entry name" value="PT_UbiA_2"/>
    <property type="match status" value="1"/>
</dbReference>
<evidence type="ECO:0000256" key="4">
    <source>
        <dbReference type="ARBA" id="ARBA00023136"/>
    </source>
</evidence>
<dbReference type="InterPro" id="IPR039653">
    <property type="entry name" value="Prenyltransferase"/>
</dbReference>
<dbReference type="PANTHER" id="PTHR11048:SF5">
    <property type="entry name" value="DECAPRENYL-PHOSPHATE PHOSPHORIBOSYLTRANSFERASE"/>
    <property type="match status" value="1"/>
</dbReference>
<organism evidence="6 7">
    <name type="scientific">Filifactor villosus</name>
    <dbReference type="NCBI Taxonomy" id="29374"/>
    <lineage>
        <taxon>Bacteria</taxon>
        <taxon>Bacillati</taxon>
        <taxon>Bacillota</taxon>
        <taxon>Clostridia</taxon>
        <taxon>Peptostreptococcales</taxon>
        <taxon>Filifactoraceae</taxon>
        <taxon>Filifactor</taxon>
    </lineage>
</organism>
<sequence>MFLEIRRRTMREYLKLMRVKHYIKNLLICVPLIFSKKLLQDSSFFDTLLGVLAFSMVSSVIYIINDINDIEKDRSHPKKKERPLAKGTVTIRSAVLLILFLFSVTTLLEVFVFKNSLGSWAVLFLYFFINVAYSYRLKNIPIVDVVILAMGYILRIYYGAVIVNVEVSAWLYLTVLSLAFFLGFGKRRNELIKRGTSHRAVLKYYTKEYLDKVMYIFLGITLVFYSLWCEGMVSMLGRSILFTIPVVILVILRYTLVIEMDSDGDPVEVVLGDKIIIILSMLYIIMILTILYIKV</sequence>
<feature type="transmembrane region" description="Helical" evidence="5">
    <location>
        <begin position="89"/>
        <end position="111"/>
    </location>
</feature>
<reference evidence="7" key="1">
    <citation type="journal article" date="2019" name="Int. J. Syst. Evol. Microbiol.">
        <title>The Global Catalogue of Microorganisms (GCM) 10K type strain sequencing project: providing services to taxonomists for standard genome sequencing and annotation.</title>
        <authorList>
            <consortium name="The Broad Institute Genomics Platform"/>
            <consortium name="The Broad Institute Genome Sequencing Center for Infectious Disease"/>
            <person name="Wu L."/>
            <person name="Ma J."/>
        </authorList>
    </citation>
    <scope>NUCLEOTIDE SEQUENCE [LARGE SCALE GENOMIC DNA]</scope>
    <source>
        <strain evidence="7">CCUG 46385</strain>
    </source>
</reference>
<dbReference type="Pfam" id="PF01040">
    <property type="entry name" value="UbiA"/>
    <property type="match status" value="1"/>
</dbReference>
<feature type="transmembrane region" description="Helical" evidence="5">
    <location>
        <begin position="142"/>
        <end position="163"/>
    </location>
</feature>
<dbReference type="Proteomes" id="UP001595916">
    <property type="component" value="Unassembled WGS sequence"/>
</dbReference>
<comment type="caution">
    <text evidence="6">The sequence shown here is derived from an EMBL/GenBank/DDBJ whole genome shotgun (WGS) entry which is preliminary data.</text>
</comment>
<dbReference type="RefSeq" id="WP_379788517.1">
    <property type="nucleotide sequence ID" value="NZ_JBHSHL010000028.1"/>
</dbReference>
<accession>A0ABV9QNJ6</accession>
<feature type="transmembrane region" description="Helical" evidence="5">
    <location>
        <begin position="21"/>
        <end position="39"/>
    </location>
</feature>
<keyword evidence="3 5" id="KW-1133">Transmembrane helix</keyword>
<dbReference type="EMBL" id="JBHSHL010000028">
    <property type="protein sequence ID" value="MFC4804986.1"/>
    <property type="molecule type" value="Genomic_DNA"/>
</dbReference>
<protein>
    <submittedName>
        <fullName evidence="6">UbiA prenyltransferase family protein</fullName>
    </submittedName>
</protein>
<evidence type="ECO:0000256" key="1">
    <source>
        <dbReference type="ARBA" id="ARBA00004141"/>
    </source>
</evidence>
<dbReference type="PANTHER" id="PTHR11048">
    <property type="entry name" value="PRENYLTRANSFERASES"/>
    <property type="match status" value="1"/>
</dbReference>
<evidence type="ECO:0000256" key="3">
    <source>
        <dbReference type="ARBA" id="ARBA00022989"/>
    </source>
</evidence>
<comment type="subcellular location">
    <subcellularLocation>
        <location evidence="1">Membrane</location>
        <topology evidence="1">Multi-pass membrane protein</topology>
    </subcellularLocation>
</comment>
<evidence type="ECO:0000313" key="7">
    <source>
        <dbReference type="Proteomes" id="UP001595916"/>
    </source>
</evidence>
<name>A0ABV9QNJ6_9FIRM</name>
<dbReference type="Gene3D" id="1.10.357.140">
    <property type="entry name" value="UbiA prenyltransferase"/>
    <property type="match status" value="1"/>
</dbReference>
<gene>
    <name evidence="6" type="ORF">ACFO4R_07810</name>
</gene>
<feature type="transmembrane region" description="Helical" evidence="5">
    <location>
        <begin position="117"/>
        <end position="135"/>
    </location>
</feature>
<dbReference type="InterPro" id="IPR044878">
    <property type="entry name" value="UbiA_sf"/>
</dbReference>
<dbReference type="InterPro" id="IPR000537">
    <property type="entry name" value="UbiA_prenyltransferase"/>
</dbReference>
<evidence type="ECO:0000313" key="6">
    <source>
        <dbReference type="EMBL" id="MFC4804986.1"/>
    </source>
</evidence>
<keyword evidence="7" id="KW-1185">Reference proteome</keyword>
<feature type="transmembrane region" description="Helical" evidence="5">
    <location>
        <begin position="270"/>
        <end position="293"/>
    </location>
</feature>
<keyword evidence="2 5" id="KW-0812">Transmembrane</keyword>
<feature type="transmembrane region" description="Helical" evidence="5">
    <location>
        <begin position="169"/>
        <end position="185"/>
    </location>
</feature>
<keyword evidence="4 5" id="KW-0472">Membrane</keyword>